<dbReference type="Pfam" id="PF00263">
    <property type="entry name" value="Secretin"/>
    <property type="match status" value="1"/>
</dbReference>
<dbReference type="InterPro" id="IPR038591">
    <property type="entry name" value="NolW-like_sf"/>
</dbReference>
<feature type="compositionally biased region" description="Low complexity" evidence="5">
    <location>
        <begin position="391"/>
        <end position="412"/>
    </location>
</feature>
<dbReference type="InterPro" id="IPR004846">
    <property type="entry name" value="T2SS/T3SS_dom"/>
</dbReference>
<evidence type="ECO:0000256" key="3">
    <source>
        <dbReference type="ARBA" id="ARBA00023136"/>
    </source>
</evidence>
<name>A0A6S6TUD0_9BACT</name>
<dbReference type="PANTHER" id="PTHR30332:SF24">
    <property type="entry name" value="SECRETIN GSPD-RELATED"/>
    <property type="match status" value="1"/>
</dbReference>
<dbReference type="PRINTS" id="PR01032">
    <property type="entry name" value="PHAGEIV"/>
</dbReference>
<dbReference type="PROSITE" id="PS51257">
    <property type="entry name" value="PROKAR_LIPOPROTEIN"/>
    <property type="match status" value="1"/>
</dbReference>
<evidence type="ECO:0000256" key="1">
    <source>
        <dbReference type="ARBA" id="ARBA00004370"/>
    </source>
</evidence>
<sequence>MNKISSIFICVFICVGITGCSIIDSNNRPNTKQYVLNDIDDKLSFENKEVSYVEDSLTEDMVEDLSSYVIPSTKDNVQEITNIKSLKTGQKVFNSDLMVVKKHFDTKKVKLSIEEMPLNKFLHLVFSKVLKVDYVLDKNVQKSVEPVSINIKEKISKKKLFSIVSNILQEFKIVMDVEGDIFYIKKSSKQLSESVHKVYFGTTLPKGLNDDDIIYMMRPFYYNKQITKHNLFIKEYFLSKNSDLRIDDYENVIKLRDKVKNIKKALEFYDFIDQPSMRNKQMKLVRMQNMDVEEFLTQLKPILDNYGILVASSPKSAGVQLVPIKQINSFLLLSDKTSWIETVLLWKSKLDIVEKNTSEDLEFFVYKPLNRKAEELVTVIKSFSHLYGVNGSASSSSSNTNNNSVGTRSNNVENPEQIKESVISSTRMGGNAEKLEEKTTVVLDKERNNIIIHATKKHYLDLKKMLENLDTLPKQVLIEVTIADISLTESLKFGFQWFLEKSGYNVTGLDGQGSTGAAGLLANMFSVSKGLSAVFSAAETKDYVNILSNPKLLVLNNHSASINVGNRVPILTSQATSSEVAGIIQSISYQETGISLSVKPIINSDGYLTLNITQNVSSAKQNTISSISSPVIFNRALQTDVVLKSGETVVLGGLISEDKTKNDVKVPFLGDVPILGKLFSNAGDTVEKSELVILIKPTIIRNNSDAKVVTEALLELINFK</sequence>
<gene>
    <name evidence="7" type="ORF">HELGO_WM1415</name>
</gene>
<evidence type="ECO:0000256" key="4">
    <source>
        <dbReference type="RuleBase" id="RU004003"/>
    </source>
</evidence>
<dbReference type="GO" id="GO:0015627">
    <property type="term" value="C:type II protein secretion system complex"/>
    <property type="evidence" value="ECO:0007669"/>
    <property type="project" value="TreeGrafter"/>
</dbReference>
<accession>A0A6S6TUD0</accession>
<dbReference type="InterPro" id="IPR050810">
    <property type="entry name" value="Bact_Secretion_Sys_Channel"/>
</dbReference>
<dbReference type="PROSITE" id="PS00875">
    <property type="entry name" value="T2SP_D"/>
    <property type="match status" value="1"/>
</dbReference>
<dbReference type="InterPro" id="IPR004845">
    <property type="entry name" value="T2SS_GspD_CS"/>
</dbReference>
<evidence type="ECO:0000256" key="2">
    <source>
        <dbReference type="ARBA" id="ARBA00022729"/>
    </source>
</evidence>
<keyword evidence="3" id="KW-0472">Membrane</keyword>
<dbReference type="PANTHER" id="PTHR30332">
    <property type="entry name" value="PROBABLE GENERAL SECRETION PATHWAY PROTEIN D"/>
    <property type="match status" value="1"/>
</dbReference>
<dbReference type="PRINTS" id="PR00811">
    <property type="entry name" value="BCTERIALGSPD"/>
</dbReference>
<dbReference type="GO" id="GO:0016020">
    <property type="term" value="C:membrane"/>
    <property type="evidence" value="ECO:0007669"/>
    <property type="project" value="UniProtKB-SubCell"/>
</dbReference>
<organism evidence="7">
    <name type="scientific">uncultured Sulfurovum sp</name>
    <dbReference type="NCBI Taxonomy" id="269237"/>
    <lineage>
        <taxon>Bacteria</taxon>
        <taxon>Pseudomonadati</taxon>
        <taxon>Campylobacterota</taxon>
        <taxon>Epsilonproteobacteria</taxon>
        <taxon>Campylobacterales</taxon>
        <taxon>Sulfurovaceae</taxon>
        <taxon>Sulfurovum</taxon>
        <taxon>environmental samples</taxon>
    </lineage>
</organism>
<reference evidence="7" key="1">
    <citation type="submission" date="2020-01" db="EMBL/GenBank/DDBJ databases">
        <authorList>
            <person name="Meier V. D."/>
            <person name="Meier V D."/>
        </authorList>
    </citation>
    <scope>NUCLEOTIDE SEQUENCE</scope>
    <source>
        <strain evidence="7">HLG_WM_MAG_06</strain>
    </source>
</reference>
<dbReference type="Gene3D" id="3.30.1370.120">
    <property type="match status" value="2"/>
</dbReference>
<dbReference type="GO" id="GO:0009306">
    <property type="term" value="P:protein secretion"/>
    <property type="evidence" value="ECO:0007669"/>
    <property type="project" value="InterPro"/>
</dbReference>
<feature type="region of interest" description="Disordered" evidence="5">
    <location>
        <begin position="391"/>
        <end position="417"/>
    </location>
</feature>
<dbReference type="AlphaFoldDB" id="A0A6S6TUD0"/>
<comment type="similarity">
    <text evidence="4">Belongs to the bacterial secretin family.</text>
</comment>
<feature type="domain" description="Type II/III secretion system secretin-like" evidence="6">
    <location>
        <begin position="537"/>
        <end position="701"/>
    </location>
</feature>
<keyword evidence="2" id="KW-0732">Signal</keyword>
<dbReference type="EMBL" id="CACVAP010000093">
    <property type="protein sequence ID" value="CAA6819803.1"/>
    <property type="molecule type" value="Genomic_DNA"/>
</dbReference>
<evidence type="ECO:0000256" key="5">
    <source>
        <dbReference type="SAM" id="MobiDB-lite"/>
    </source>
</evidence>
<protein>
    <submittedName>
        <fullName evidence="7">General secretion pathway protein D</fullName>
    </submittedName>
</protein>
<comment type="subcellular location">
    <subcellularLocation>
        <location evidence="1">Membrane</location>
    </subcellularLocation>
</comment>
<dbReference type="InterPro" id="IPR001775">
    <property type="entry name" value="GspD/PilQ"/>
</dbReference>
<evidence type="ECO:0000313" key="7">
    <source>
        <dbReference type="EMBL" id="CAA6819803.1"/>
    </source>
</evidence>
<evidence type="ECO:0000259" key="6">
    <source>
        <dbReference type="Pfam" id="PF00263"/>
    </source>
</evidence>
<proteinExistence type="inferred from homology"/>